<dbReference type="GO" id="GO:0005634">
    <property type="term" value="C:nucleus"/>
    <property type="evidence" value="ECO:0007669"/>
    <property type="project" value="UniProtKB-SubCell"/>
</dbReference>
<evidence type="ECO:0000256" key="2">
    <source>
        <dbReference type="ARBA" id="ARBA00023015"/>
    </source>
</evidence>
<protein>
    <recommendedName>
        <fullName evidence="6">TF-B3 domain-containing protein</fullName>
    </recommendedName>
</protein>
<dbReference type="InterPro" id="IPR005508">
    <property type="entry name" value="At2g31720-like"/>
</dbReference>
<dbReference type="KEGG" id="eus:EUTSA_v10024065mg"/>
<dbReference type="InterPro" id="IPR015300">
    <property type="entry name" value="DNA-bd_pseudobarrel_sf"/>
</dbReference>
<evidence type="ECO:0000256" key="3">
    <source>
        <dbReference type="ARBA" id="ARBA00023125"/>
    </source>
</evidence>
<keyword evidence="8" id="KW-1185">Reference proteome</keyword>
<dbReference type="Proteomes" id="UP000030689">
    <property type="component" value="Unassembled WGS sequence"/>
</dbReference>
<dbReference type="EMBL" id="KI517881">
    <property type="protein sequence ID" value="ESQ29670.1"/>
    <property type="molecule type" value="Genomic_DNA"/>
</dbReference>
<feature type="non-terminal residue" evidence="7">
    <location>
        <position position="79"/>
    </location>
</feature>
<keyword evidence="5" id="KW-0539">Nucleus</keyword>
<organism evidence="7 8">
    <name type="scientific">Eutrema salsugineum</name>
    <name type="common">Saltwater cress</name>
    <name type="synonym">Sisymbrium salsugineum</name>
    <dbReference type="NCBI Taxonomy" id="72664"/>
    <lineage>
        <taxon>Eukaryota</taxon>
        <taxon>Viridiplantae</taxon>
        <taxon>Streptophyta</taxon>
        <taxon>Embryophyta</taxon>
        <taxon>Tracheophyta</taxon>
        <taxon>Spermatophyta</taxon>
        <taxon>Magnoliopsida</taxon>
        <taxon>eudicotyledons</taxon>
        <taxon>Gunneridae</taxon>
        <taxon>Pentapetalae</taxon>
        <taxon>rosids</taxon>
        <taxon>malvids</taxon>
        <taxon>Brassicales</taxon>
        <taxon>Brassicaceae</taxon>
        <taxon>Eutremeae</taxon>
        <taxon>Eutrema</taxon>
    </lineage>
</organism>
<dbReference type="Pfam" id="PF03754">
    <property type="entry name" value="At2g31720-like"/>
    <property type="match status" value="1"/>
</dbReference>
<reference evidence="7 8" key="1">
    <citation type="journal article" date="2013" name="Front. Plant Sci.">
        <title>The Reference Genome of the Halophytic Plant Eutrema salsugineum.</title>
        <authorList>
            <person name="Yang R."/>
            <person name="Jarvis D.E."/>
            <person name="Chen H."/>
            <person name="Beilstein M.A."/>
            <person name="Grimwood J."/>
            <person name="Jenkins J."/>
            <person name="Shu S."/>
            <person name="Prochnik S."/>
            <person name="Xin M."/>
            <person name="Ma C."/>
            <person name="Schmutz J."/>
            <person name="Wing R.A."/>
            <person name="Mitchell-Olds T."/>
            <person name="Schumaker K.S."/>
            <person name="Wang X."/>
        </authorList>
    </citation>
    <scope>NUCLEOTIDE SEQUENCE [LARGE SCALE GENOMIC DNA]</scope>
</reference>
<dbReference type="AlphaFoldDB" id="V4JW57"/>
<evidence type="ECO:0000256" key="1">
    <source>
        <dbReference type="ARBA" id="ARBA00004123"/>
    </source>
</evidence>
<dbReference type="Gene3D" id="2.40.330.10">
    <property type="entry name" value="DNA-binding pseudobarrel domain"/>
    <property type="match status" value="1"/>
</dbReference>
<evidence type="ECO:0000313" key="7">
    <source>
        <dbReference type="EMBL" id="ESQ29670.1"/>
    </source>
</evidence>
<dbReference type="Gramene" id="ESQ29670">
    <property type="protein sequence ID" value="ESQ29670"/>
    <property type="gene ID" value="EUTSA_v10024065mg"/>
</dbReference>
<dbReference type="GO" id="GO:0003677">
    <property type="term" value="F:DNA binding"/>
    <property type="evidence" value="ECO:0007669"/>
    <property type="project" value="UniProtKB-KW"/>
</dbReference>
<accession>V4JW57</accession>
<evidence type="ECO:0000259" key="6">
    <source>
        <dbReference type="PROSITE" id="PS50863"/>
    </source>
</evidence>
<keyword evidence="3" id="KW-0238">DNA-binding</keyword>
<gene>
    <name evidence="7" type="ORF">EUTSA_v10024065mg</name>
</gene>
<dbReference type="PANTHER" id="PTHR31541">
    <property type="entry name" value="B3 DOMAIN PLANT PROTEIN-RELATED"/>
    <property type="match status" value="1"/>
</dbReference>
<proteinExistence type="predicted"/>
<keyword evidence="4" id="KW-0804">Transcription</keyword>
<name>V4JW57_EUTSA</name>
<keyword evidence="2" id="KW-0805">Transcription regulation</keyword>
<evidence type="ECO:0000256" key="4">
    <source>
        <dbReference type="ARBA" id="ARBA00023163"/>
    </source>
</evidence>
<evidence type="ECO:0000256" key="5">
    <source>
        <dbReference type="ARBA" id="ARBA00023242"/>
    </source>
</evidence>
<dbReference type="PANTHER" id="PTHR31541:SF56">
    <property type="entry name" value="DOMAIN PROTEIN, PUTATIVE (DUF313)-RELATED"/>
    <property type="match status" value="1"/>
</dbReference>
<dbReference type="PROSITE" id="PS50863">
    <property type="entry name" value="B3"/>
    <property type="match status" value="1"/>
</dbReference>
<feature type="domain" description="TF-B3" evidence="6">
    <location>
        <begin position="1"/>
        <end position="79"/>
    </location>
</feature>
<dbReference type="InterPro" id="IPR003340">
    <property type="entry name" value="B3_DNA-bd"/>
</dbReference>
<comment type="subcellular location">
    <subcellularLocation>
        <location evidence="1">Nucleus</location>
    </subcellularLocation>
</comment>
<sequence>MEEEARIIHEKYLKIRKTGLIVVLVDPLSKRHVVDLRKWKISGNLVYVISTGWWDMVIANKFKVGDVYPVWYFRFGQAK</sequence>
<dbReference type="SUPFAM" id="SSF101936">
    <property type="entry name" value="DNA-binding pseudobarrel domain"/>
    <property type="match status" value="1"/>
</dbReference>
<evidence type="ECO:0000313" key="8">
    <source>
        <dbReference type="Proteomes" id="UP000030689"/>
    </source>
</evidence>